<dbReference type="InterPro" id="IPR005950">
    <property type="entry name" value="ModA"/>
</dbReference>
<gene>
    <name evidence="6" type="primary">modA</name>
    <name evidence="6" type="ORF">KGA66_01215</name>
</gene>
<keyword evidence="7" id="KW-1185">Reference proteome</keyword>
<evidence type="ECO:0000256" key="5">
    <source>
        <dbReference type="SAM" id="SignalP"/>
    </source>
</evidence>
<feature type="binding site" evidence="4">
    <location>
        <position position="186"/>
    </location>
    <ligand>
        <name>molybdate</name>
        <dbReference type="ChEBI" id="CHEBI:36264"/>
    </ligand>
</feature>
<dbReference type="SUPFAM" id="SSF53850">
    <property type="entry name" value="Periplasmic binding protein-like II"/>
    <property type="match status" value="1"/>
</dbReference>
<dbReference type="Proteomes" id="UP000677913">
    <property type="component" value="Unassembled WGS sequence"/>
</dbReference>
<sequence length="268" mass="26387">MAAAAVLAAVLAGCGSNAGTTSTAHDSTVRPAVEAASGGAGQALSGTVTVFAAASLDRTFTELGKRFEAAHPGVNVKFSFGGSDSLAAQITEGAPADVFAAASTTTMGIVTKAGDAAGDPVVFVRNELEIAVAPGDPLRIATLADLAGPGVKVALCAPSVPCGAAAQKALKAARVHLTPVTQEQDVTSALTKVELGSVDAALVYHTDVAGAAGKVSGIDFAAAASAINTYPVTVLKDAPNPAAAQAFEQYLLSSAGESVLLQAGFLKP</sequence>
<accession>A0A8J7WK79</accession>
<evidence type="ECO:0000256" key="2">
    <source>
        <dbReference type="ARBA" id="ARBA00022723"/>
    </source>
</evidence>
<dbReference type="PANTHER" id="PTHR30632">
    <property type="entry name" value="MOLYBDATE-BINDING PERIPLASMIC PROTEIN"/>
    <property type="match status" value="1"/>
</dbReference>
<evidence type="ECO:0000313" key="6">
    <source>
        <dbReference type="EMBL" id="MBS2961647.1"/>
    </source>
</evidence>
<feature type="binding site" evidence="4">
    <location>
        <position position="83"/>
    </location>
    <ligand>
        <name>molybdate</name>
        <dbReference type="ChEBI" id="CHEBI:36264"/>
    </ligand>
</feature>
<comment type="similarity">
    <text evidence="1">Belongs to the bacterial solute-binding protein ModA family.</text>
</comment>
<evidence type="ECO:0000256" key="3">
    <source>
        <dbReference type="ARBA" id="ARBA00022729"/>
    </source>
</evidence>
<dbReference type="EMBL" id="JAGSXH010000002">
    <property type="protein sequence ID" value="MBS2961647.1"/>
    <property type="molecule type" value="Genomic_DNA"/>
</dbReference>
<feature type="chain" id="PRO_5039173450" evidence="5">
    <location>
        <begin position="19"/>
        <end position="268"/>
    </location>
</feature>
<dbReference type="NCBIfam" id="TIGR01256">
    <property type="entry name" value="modA"/>
    <property type="match status" value="1"/>
</dbReference>
<protein>
    <submittedName>
        <fullName evidence="6">Molybdate ABC transporter substrate-binding protein</fullName>
    </submittedName>
</protein>
<keyword evidence="4" id="KW-0500">Molybdenum</keyword>
<comment type="caution">
    <text evidence="6">The sequence shown here is derived from an EMBL/GenBank/DDBJ whole genome shotgun (WGS) entry which is preliminary data.</text>
</comment>
<feature type="binding site" evidence="4">
    <location>
        <position position="55"/>
    </location>
    <ligand>
        <name>molybdate</name>
        <dbReference type="ChEBI" id="CHEBI:36264"/>
    </ligand>
</feature>
<organism evidence="6 7">
    <name type="scientific">Actinocrinis puniceicyclus</name>
    <dbReference type="NCBI Taxonomy" id="977794"/>
    <lineage>
        <taxon>Bacteria</taxon>
        <taxon>Bacillati</taxon>
        <taxon>Actinomycetota</taxon>
        <taxon>Actinomycetes</taxon>
        <taxon>Catenulisporales</taxon>
        <taxon>Actinospicaceae</taxon>
        <taxon>Actinocrinis</taxon>
    </lineage>
</organism>
<keyword evidence="2 4" id="KW-0479">Metal-binding</keyword>
<dbReference type="GO" id="GO:0046872">
    <property type="term" value="F:metal ion binding"/>
    <property type="evidence" value="ECO:0007669"/>
    <property type="project" value="UniProtKB-KW"/>
</dbReference>
<dbReference type="PIRSF" id="PIRSF004846">
    <property type="entry name" value="ModA"/>
    <property type="match status" value="1"/>
</dbReference>
<keyword evidence="3 5" id="KW-0732">Signal</keyword>
<feature type="binding site" evidence="4">
    <location>
        <position position="204"/>
    </location>
    <ligand>
        <name>molybdate</name>
        <dbReference type="ChEBI" id="CHEBI:36264"/>
    </ligand>
</feature>
<evidence type="ECO:0000313" key="7">
    <source>
        <dbReference type="Proteomes" id="UP000677913"/>
    </source>
</evidence>
<reference evidence="6" key="1">
    <citation type="submission" date="2021-04" db="EMBL/GenBank/DDBJ databases">
        <title>Genome based classification of Actinospica acidithermotolerans sp. nov., an actinobacterium isolated from an Indonesian hot spring.</title>
        <authorList>
            <person name="Kusuma A.B."/>
            <person name="Putra K.E."/>
            <person name="Nafisah S."/>
            <person name="Loh J."/>
            <person name="Nouioui I."/>
            <person name="Goodfellow M."/>
        </authorList>
    </citation>
    <scope>NUCLEOTIDE SEQUENCE</scope>
    <source>
        <strain evidence="6">DSM 45618</strain>
    </source>
</reference>
<name>A0A8J7WK79_9ACTN</name>
<dbReference type="Gene3D" id="3.40.190.10">
    <property type="entry name" value="Periplasmic binding protein-like II"/>
    <property type="match status" value="2"/>
</dbReference>
<proteinExistence type="inferred from homology"/>
<evidence type="ECO:0000256" key="4">
    <source>
        <dbReference type="PIRSR" id="PIRSR004846-1"/>
    </source>
</evidence>
<dbReference type="InterPro" id="IPR050682">
    <property type="entry name" value="ModA/WtpA"/>
</dbReference>
<dbReference type="PANTHER" id="PTHR30632:SF0">
    <property type="entry name" value="SULFATE-BINDING PROTEIN"/>
    <property type="match status" value="1"/>
</dbReference>
<evidence type="ECO:0000256" key="1">
    <source>
        <dbReference type="ARBA" id="ARBA00009175"/>
    </source>
</evidence>
<dbReference type="GO" id="GO:0015689">
    <property type="term" value="P:molybdate ion transport"/>
    <property type="evidence" value="ECO:0007669"/>
    <property type="project" value="InterPro"/>
</dbReference>
<dbReference type="Pfam" id="PF13531">
    <property type="entry name" value="SBP_bac_11"/>
    <property type="match status" value="1"/>
</dbReference>
<dbReference type="AlphaFoldDB" id="A0A8J7WK79"/>
<dbReference type="GO" id="GO:0030973">
    <property type="term" value="F:molybdate ion binding"/>
    <property type="evidence" value="ECO:0007669"/>
    <property type="project" value="TreeGrafter"/>
</dbReference>
<feature type="signal peptide" evidence="5">
    <location>
        <begin position="1"/>
        <end position="18"/>
    </location>
</feature>